<feature type="compositionally biased region" description="Polar residues" evidence="1">
    <location>
        <begin position="45"/>
        <end position="58"/>
    </location>
</feature>
<sequence length="110" mass="11819">MWQDILRKGNVCTLLACGDVWEIGVKTSSGVYHPGIHSIIPGKTGLSSEQGNETTCQGRGTKREHVEERIRAGEEVLGFGEGKGGMQEESEPFPLKSADCCGKAARQTAE</sequence>
<proteinExistence type="predicted"/>
<organism evidence="2 3">
    <name type="scientific">Liparis tanakae</name>
    <name type="common">Tanaka's snailfish</name>
    <dbReference type="NCBI Taxonomy" id="230148"/>
    <lineage>
        <taxon>Eukaryota</taxon>
        <taxon>Metazoa</taxon>
        <taxon>Chordata</taxon>
        <taxon>Craniata</taxon>
        <taxon>Vertebrata</taxon>
        <taxon>Euteleostomi</taxon>
        <taxon>Actinopterygii</taxon>
        <taxon>Neopterygii</taxon>
        <taxon>Teleostei</taxon>
        <taxon>Neoteleostei</taxon>
        <taxon>Acanthomorphata</taxon>
        <taxon>Eupercaria</taxon>
        <taxon>Perciformes</taxon>
        <taxon>Cottioidei</taxon>
        <taxon>Cottales</taxon>
        <taxon>Liparidae</taxon>
        <taxon>Liparis</taxon>
    </lineage>
</organism>
<evidence type="ECO:0000256" key="1">
    <source>
        <dbReference type="SAM" id="MobiDB-lite"/>
    </source>
</evidence>
<accession>A0A4Z2IBZ3</accession>
<name>A0A4Z2IBZ3_9TELE</name>
<keyword evidence="3" id="KW-1185">Reference proteome</keyword>
<gene>
    <name evidence="2" type="ORF">EYF80_014309</name>
</gene>
<feature type="compositionally biased region" description="Basic and acidic residues" evidence="1">
    <location>
        <begin position="61"/>
        <end position="74"/>
    </location>
</feature>
<evidence type="ECO:0000313" key="2">
    <source>
        <dbReference type="EMBL" id="TNN75497.1"/>
    </source>
</evidence>
<dbReference type="AlphaFoldDB" id="A0A4Z2IBZ3"/>
<comment type="caution">
    <text evidence="2">The sequence shown here is derived from an EMBL/GenBank/DDBJ whole genome shotgun (WGS) entry which is preliminary data.</text>
</comment>
<protein>
    <submittedName>
        <fullName evidence="2">Uncharacterized protein</fullName>
    </submittedName>
</protein>
<dbReference type="EMBL" id="SRLO01000103">
    <property type="protein sequence ID" value="TNN75497.1"/>
    <property type="molecule type" value="Genomic_DNA"/>
</dbReference>
<evidence type="ECO:0000313" key="3">
    <source>
        <dbReference type="Proteomes" id="UP000314294"/>
    </source>
</evidence>
<dbReference type="Proteomes" id="UP000314294">
    <property type="component" value="Unassembled WGS sequence"/>
</dbReference>
<reference evidence="2 3" key="1">
    <citation type="submission" date="2019-03" db="EMBL/GenBank/DDBJ databases">
        <title>First draft genome of Liparis tanakae, snailfish: a comprehensive survey of snailfish specific genes.</title>
        <authorList>
            <person name="Kim W."/>
            <person name="Song I."/>
            <person name="Jeong J.-H."/>
            <person name="Kim D."/>
            <person name="Kim S."/>
            <person name="Ryu S."/>
            <person name="Song J.Y."/>
            <person name="Lee S.K."/>
        </authorList>
    </citation>
    <scope>NUCLEOTIDE SEQUENCE [LARGE SCALE GENOMIC DNA]</scope>
    <source>
        <tissue evidence="2">Muscle</tissue>
    </source>
</reference>
<feature type="region of interest" description="Disordered" evidence="1">
    <location>
        <begin position="43"/>
        <end position="110"/>
    </location>
</feature>